<dbReference type="EC" id="2.3.1.234" evidence="1"/>
<protein>
    <submittedName>
        <fullName evidence="1">tRNA (Adenosine(37)-N6)-threonylcarbamoyltransferase complex dimerization subunit type 1 TsaB</fullName>
        <ecNumber evidence="1">2.3.1.234</ecNumber>
    </submittedName>
</protein>
<keyword evidence="1" id="KW-0808">Transferase</keyword>
<gene>
    <name evidence="1" type="primary">tsaB</name>
    <name evidence="1" type="ORF">OXU80_02055</name>
</gene>
<organism evidence="1 2">
    <name type="scientific">Antarcticirhabdus aurantiaca</name>
    <dbReference type="NCBI Taxonomy" id="2606717"/>
    <lineage>
        <taxon>Bacteria</taxon>
        <taxon>Pseudomonadati</taxon>
        <taxon>Pseudomonadota</taxon>
        <taxon>Alphaproteobacteria</taxon>
        <taxon>Hyphomicrobiales</taxon>
        <taxon>Aurantimonadaceae</taxon>
        <taxon>Antarcticirhabdus</taxon>
    </lineage>
</organism>
<evidence type="ECO:0000313" key="1">
    <source>
        <dbReference type="EMBL" id="WAJ29054.1"/>
    </source>
</evidence>
<dbReference type="EMBL" id="CP113520">
    <property type="protein sequence ID" value="WAJ29054.1"/>
    <property type="molecule type" value="Genomic_DNA"/>
</dbReference>
<name>A0ACD4NQD5_9HYPH</name>
<accession>A0ACD4NQD5</accession>
<reference evidence="1" key="1">
    <citation type="submission" date="2022-11" db="EMBL/GenBank/DDBJ databases">
        <title>beta-Carotene-producing bacterium, Jeongeuplla avenae sp. nov., alleviates the salt stress of Arabidopsis seedlings.</title>
        <authorList>
            <person name="Jiang L."/>
            <person name="Lee J."/>
        </authorList>
    </citation>
    <scope>NUCLEOTIDE SEQUENCE</scope>
    <source>
        <strain evidence="1">DY_R2A_6</strain>
    </source>
</reference>
<keyword evidence="1" id="KW-0012">Acyltransferase</keyword>
<evidence type="ECO:0000313" key="2">
    <source>
        <dbReference type="Proteomes" id="UP001163223"/>
    </source>
</evidence>
<dbReference type="Proteomes" id="UP001163223">
    <property type="component" value="Chromosome"/>
</dbReference>
<proteinExistence type="predicted"/>
<keyword evidence="2" id="KW-1185">Reference proteome</keyword>
<sequence>MPEGTVLILALDTAGDACSACVFDAGASRVVAERSEAMARGHAEALFPMIEALLVEARLAPGALAAVAVTTGPGSFTGVRVGLAAAKGLGLSVGRPVLGVTTLEALAEPFLGYSQPVLVVLDARRGELFVALFGADGAALGEPAAVAPEDLAAFVDAAGGSGGGLVAVGSGAALAAQILGPAVARQDAAAVPGIGAVARIAARRLGAPDTAPPVPLYLRGADAKPQLGFALPRA</sequence>